<reference evidence="3 4" key="1">
    <citation type="submission" date="2019-02" db="EMBL/GenBank/DDBJ databases">
        <authorList>
            <consortium name="Pathogen Informatics"/>
        </authorList>
    </citation>
    <scope>NUCLEOTIDE SEQUENCE [LARGE SCALE GENOMIC DNA]</scope>
    <source>
        <strain evidence="3 4">3012STDY7089603</strain>
    </source>
</reference>
<keyword evidence="1" id="KW-0472">Membrane</keyword>
<accession>A0A8H2M7T2</accession>
<dbReference type="Proteomes" id="UP000377798">
    <property type="component" value="Unassembled WGS sequence"/>
</dbReference>
<comment type="caution">
    <text evidence="3">The sequence shown here is derived from an EMBL/GenBank/DDBJ whole genome shotgun (WGS) entry which is preliminary data.</text>
</comment>
<keyword evidence="4" id="KW-1185">Reference proteome</keyword>
<dbReference type="EMBL" id="CAACYI010000001">
    <property type="protein sequence ID" value="VFB16803.1"/>
    <property type="molecule type" value="Genomic_DNA"/>
</dbReference>
<feature type="transmembrane region" description="Helical" evidence="1">
    <location>
        <begin position="239"/>
        <end position="259"/>
    </location>
</feature>
<feature type="transmembrane region" description="Helical" evidence="1">
    <location>
        <begin position="194"/>
        <end position="211"/>
    </location>
</feature>
<keyword evidence="3" id="KW-0645">Protease</keyword>
<sequence length="295" mass="32972">MFPISIPMTIKKLPLGLFQLGLCIFYFIFYYFTQAIDSWAMVGLTLMELALLIIGGSIYLTCGGPGQLGHPYQKQDLALAVLVPLLIYPILLLCNGLFLSLLSKFIDLEDASAGFVGNGMGLSVYFFYGLLPAICEEAFFRGGLFSYYRQFDERYSLWMTSLLFALFHFHIQNFVVPFLLGLGLGLLVLRTGKVMYAMIGHFVANTAGILFRRSLSTENIAWLRSLGLVQAIGSFEKSLILVLVLASILSLVVLRLWLGRQARTERVVGRGNREVLLFGSLPLLVVVVFYCIKVF</sequence>
<feature type="domain" description="CAAX prenyl protease 2/Lysostaphin resistance protein A-like" evidence="2">
    <location>
        <begin position="122"/>
        <end position="206"/>
    </location>
</feature>
<keyword evidence="1" id="KW-0812">Transmembrane</keyword>
<keyword evidence="1" id="KW-1133">Transmembrane helix</keyword>
<dbReference type="GO" id="GO:0080120">
    <property type="term" value="P:CAAX-box protein maturation"/>
    <property type="evidence" value="ECO:0007669"/>
    <property type="project" value="UniProtKB-ARBA"/>
</dbReference>
<feature type="transmembrane region" description="Helical" evidence="1">
    <location>
        <begin position="81"/>
        <end position="102"/>
    </location>
</feature>
<proteinExistence type="predicted"/>
<keyword evidence="3" id="KW-0378">Hydrolase</keyword>
<gene>
    <name evidence="3" type="ORF">NCTC13150_01375</name>
</gene>
<dbReference type="InterPro" id="IPR052710">
    <property type="entry name" value="CAAX_protease"/>
</dbReference>
<feature type="transmembrane region" description="Helical" evidence="1">
    <location>
        <begin position="12"/>
        <end position="32"/>
    </location>
</feature>
<evidence type="ECO:0000313" key="3">
    <source>
        <dbReference type="EMBL" id="VFB16803.1"/>
    </source>
</evidence>
<dbReference type="GO" id="GO:0006508">
    <property type="term" value="P:proteolysis"/>
    <property type="evidence" value="ECO:0007669"/>
    <property type="project" value="UniProtKB-KW"/>
</dbReference>
<feature type="transmembrane region" description="Helical" evidence="1">
    <location>
        <begin position="161"/>
        <end position="188"/>
    </location>
</feature>
<dbReference type="AlphaFoldDB" id="A0A8H2M7T2"/>
<dbReference type="GO" id="GO:0004175">
    <property type="term" value="F:endopeptidase activity"/>
    <property type="evidence" value="ECO:0007669"/>
    <property type="project" value="UniProtKB-ARBA"/>
</dbReference>
<dbReference type="PANTHER" id="PTHR36435:SF1">
    <property type="entry name" value="CAAX AMINO TERMINAL PROTEASE FAMILY PROTEIN"/>
    <property type="match status" value="1"/>
</dbReference>
<protein>
    <submittedName>
        <fullName evidence="3">CAAX amino terminal protease self- immunity</fullName>
    </submittedName>
</protein>
<evidence type="ECO:0000313" key="4">
    <source>
        <dbReference type="Proteomes" id="UP000377798"/>
    </source>
</evidence>
<evidence type="ECO:0000259" key="2">
    <source>
        <dbReference type="Pfam" id="PF02517"/>
    </source>
</evidence>
<feature type="transmembrane region" description="Helical" evidence="1">
    <location>
        <begin position="122"/>
        <end position="140"/>
    </location>
</feature>
<dbReference type="Pfam" id="PF02517">
    <property type="entry name" value="Rce1-like"/>
    <property type="match status" value="1"/>
</dbReference>
<dbReference type="PANTHER" id="PTHR36435">
    <property type="entry name" value="SLR1288 PROTEIN"/>
    <property type="match status" value="1"/>
</dbReference>
<dbReference type="InterPro" id="IPR003675">
    <property type="entry name" value="Rce1/LyrA-like_dom"/>
</dbReference>
<feature type="transmembrane region" description="Helical" evidence="1">
    <location>
        <begin position="275"/>
        <end position="292"/>
    </location>
</feature>
<evidence type="ECO:0000256" key="1">
    <source>
        <dbReference type="SAM" id="Phobius"/>
    </source>
</evidence>
<name>A0A8H2M7T2_9FIRM</name>
<feature type="transmembrane region" description="Helical" evidence="1">
    <location>
        <begin position="38"/>
        <end position="60"/>
    </location>
</feature>
<organism evidence="3 4">
    <name type="scientific">Urinicoccus massiliensis</name>
    <dbReference type="NCBI Taxonomy" id="1723382"/>
    <lineage>
        <taxon>Bacteria</taxon>
        <taxon>Bacillati</taxon>
        <taxon>Bacillota</taxon>
        <taxon>Tissierellia</taxon>
        <taxon>Tissierellales</taxon>
        <taxon>Peptoniphilaceae</taxon>
        <taxon>Urinicoccus</taxon>
    </lineage>
</organism>